<dbReference type="InterPro" id="IPR020081">
    <property type="entry name" value="SsrA-bd_prot_CS"/>
</dbReference>
<comment type="function">
    <text evidence="3">Required for rescue of stalled ribosomes mediated by trans-translation. Binds to transfer-messenger RNA (tmRNA), required for stable association of tmRNA with ribosomes. tmRNA and SmpB together mimic tRNA shape, replacing the anticodon stem-loop with SmpB. tmRNA is encoded by the ssrA gene; the 2 termini fold to resemble tRNA(Ala) and it encodes a 'tag peptide', a short internal open reading frame. During trans-translation Ala-aminoacylated tmRNA acts like a tRNA, entering the A-site of stalled ribosomes, displacing the stalled mRNA. The ribosome then switches to translate the ORF on the tmRNA; the nascent peptide is terminated with the 'tag peptide' encoded by the tmRNA and targeted for degradation. The ribosome is freed to recommence translation, which seems to be the essential function of trans-translation.</text>
</comment>
<dbReference type="InterPro" id="IPR023620">
    <property type="entry name" value="SmpB"/>
</dbReference>
<organism evidence="5 6">
    <name type="scientific">Roseivivax jejudonensis</name>
    <dbReference type="NCBI Taxonomy" id="1529041"/>
    <lineage>
        <taxon>Bacteria</taxon>
        <taxon>Pseudomonadati</taxon>
        <taxon>Pseudomonadota</taxon>
        <taxon>Alphaproteobacteria</taxon>
        <taxon>Rhodobacterales</taxon>
        <taxon>Roseobacteraceae</taxon>
        <taxon>Roseivivax</taxon>
    </lineage>
</organism>
<dbReference type="HAMAP" id="MF_00023">
    <property type="entry name" value="SmpB"/>
    <property type="match status" value="1"/>
</dbReference>
<dbReference type="CDD" id="cd09294">
    <property type="entry name" value="SmpB"/>
    <property type="match status" value="1"/>
</dbReference>
<dbReference type="AlphaFoldDB" id="A0A1X6YBN8"/>
<dbReference type="SUPFAM" id="SSF74982">
    <property type="entry name" value="Small protein B (SmpB)"/>
    <property type="match status" value="1"/>
</dbReference>
<keyword evidence="6" id="KW-1185">Reference proteome</keyword>
<dbReference type="GO" id="GO:0070929">
    <property type="term" value="P:trans-translation"/>
    <property type="evidence" value="ECO:0007669"/>
    <property type="project" value="UniProtKB-UniRule"/>
</dbReference>
<dbReference type="Proteomes" id="UP000193570">
    <property type="component" value="Unassembled WGS sequence"/>
</dbReference>
<evidence type="ECO:0000313" key="6">
    <source>
        <dbReference type="Proteomes" id="UP000193570"/>
    </source>
</evidence>
<proteinExistence type="inferred from homology"/>
<dbReference type="GO" id="GO:0005829">
    <property type="term" value="C:cytosol"/>
    <property type="evidence" value="ECO:0007669"/>
    <property type="project" value="TreeGrafter"/>
</dbReference>
<comment type="subcellular location">
    <subcellularLocation>
        <location evidence="3">Cytoplasm</location>
    </subcellularLocation>
    <text evidence="3">The tmRNA-SmpB complex associates with stalled 70S ribosomes.</text>
</comment>
<dbReference type="Gene3D" id="2.40.280.10">
    <property type="match status" value="1"/>
</dbReference>
<sequence length="178" mass="20448">MTAAAVLDRGLDPAQRIHPAAMAQPKDNPNYKVIAENRRARFDYAIEEDVECGIVLMGSEVKSLRLNTANIAESYAEVKDGELWLINSYIAPYEQAMFGHEDRRPRKLLASKRELSRMWNETSRKGMTLVPLVLYFNHRGIAKIKIAIAKGKKTVDKRETEAKRDWNRQKQRLLKEHG</sequence>
<gene>
    <name evidence="3 5" type="primary">smpB</name>
    <name evidence="5" type="ORF">ROJ8625_00530</name>
</gene>
<dbReference type="Pfam" id="PF01668">
    <property type="entry name" value="SmpB"/>
    <property type="match status" value="1"/>
</dbReference>
<dbReference type="PROSITE" id="PS01317">
    <property type="entry name" value="SSRP"/>
    <property type="match status" value="1"/>
</dbReference>
<keyword evidence="2 3" id="KW-0694">RNA-binding</keyword>
<name>A0A1X6YBN8_9RHOB</name>
<feature type="region of interest" description="Disordered" evidence="4">
    <location>
        <begin position="157"/>
        <end position="178"/>
    </location>
</feature>
<dbReference type="NCBIfam" id="NF003843">
    <property type="entry name" value="PRK05422.1"/>
    <property type="match status" value="1"/>
</dbReference>
<evidence type="ECO:0000256" key="4">
    <source>
        <dbReference type="SAM" id="MobiDB-lite"/>
    </source>
</evidence>
<dbReference type="GO" id="GO:0070930">
    <property type="term" value="P:trans-translation-dependent protein tagging"/>
    <property type="evidence" value="ECO:0007669"/>
    <property type="project" value="TreeGrafter"/>
</dbReference>
<evidence type="ECO:0000256" key="2">
    <source>
        <dbReference type="ARBA" id="ARBA00022884"/>
    </source>
</evidence>
<dbReference type="NCBIfam" id="TIGR00086">
    <property type="entry name" value="smpB"/>
    <property type="match status" value="1"/>
</dbReference>
<reference evidence="5 6" key="1">
    <citation type="submission" date="2017-03" db="EMBL/GenBank/DDBJ databases">
        <authorList>
            <person name="Afonso C.L."/>
            <person name="Miller P.J."/>
            <person name="Scott M.A."/>
            <person name="Spackman E."/>
            <person name="Goraichik I."/>
            <person name="Dimitrov K.M."/>
            <person name="Suarez D.L."/>
            <person name="Swayne D.E."/>
        </authorList>
    </citation>
    <scope>NUCLEOTIDE SEQUENCE [LARGE SCALE GENOMIC DNA]</scope>
    <source>
        <strain evidence="5 6">CECT 8625</strain>
    </source>
</reference>
<accession>A0A1X6YBN8</accession>
<dbReference type="EMBL" id="FWFK01000001">
    <property type="protein sequence ID" value="SLN16121.1"/>
    <property type="molecule type" value="Genomic_DNA"/>
</dbReference>
<evidence type="ECO:0000256" key="3">
    <source>
        <dbReference type="HAMAP-Rule" id="MF_00023"/>
    </source>
</evidence>
<keyword evidence="1 3" id="KW-0963">Cytoplasm</keyword>
<dbReference type="GO" id="GO:0003723">
    <property type="term" value="F:RNA binding"/>
    <property type="evidence" value="ECO:0007669"/>
    <property type="project" value="UniProtKB-UniRule"/>
</dbReference>
<comment type="similarity">
    <text evidence="3">Belongs to the SmpB family.</text>
</comment>
<evidence type="ECO:0000256" key="1">
    <source>
        <dbReference type="ARBA" id="ARBA00022490"/>
    </source>
</evidence>
<dbReference type="InterPro" id="IPR000037">
    <property type="entry name" value="SsrA-bd_prot"/>
</dbReference>
<dbReference type="PANTHER" id="PTHR30308:SF2">
    <property type="entry name" value="SSRA-BINDING PROTEIN"/>
    <property type="match status" value="1"/>
</dbReference>
<dbReference type="PANTHER" id="PTHR30308">
    <property type="entry name" value="TMRNA-BINDING COMPONENT OF TRANS-TRANSLATION TAGGING COMPLEX"/>
    <property type="match status" value="1"/>
</dbReference>
<evidence type="ECO:0000313" key="5">
    <source>
        <dbReference type="EMBL" id="SLN16121.1"/>
    </source>
</evidence>
<protein>
    <recommendedName>
        <fullName evidence="3">SsrA-binding protein</fullName>
    </recommendedName>
    <alternativeName>
        <fullName evidence="3">Small protein B</fullName>
    </alternativeName>
</protein>